<evidence type="ECO:0000313" key="6">
    <source>
        <dbReference type="Proteomes" id="UP000481872"/>
    </source>
</evidence>
<evidence type="ECO:0000256" key="2">
    <source>
        <dbReference type="ARBA" id="ARBA00022679"/>
    </source>
</evidence>
<dbReference type="RefSeq" id="WP_061995357.1">
    <property type="nucleotide sequence ID" value="NZ_JAAGPU010000025.1"/>
</dbReference>
<dbReference type="EC" id="2.7.7.61" evidence="1"/>
<keyword evidence="6" id="KW-1185">Reference proteome</keyword>
<keyword evidence="2 5" id="KW-0808">Transferase</keyword>
<dbReference type="InterPro" id="IPR005551">
    <property type="entry name" value="CitX"/>
</dbReference>
<dbReference type="EMBL" id="JAAGPU010000025">
    <property type="protein sequence ID" value="NEU05749.1"/>
    <property type="molecule type" value="Genomic_DNA"/>
</dbReference>
<dbReference type="GO" id="GO:0051191">
    <property type="term" value="P:prosthetic group biosynthetic process"/>
    <property type="evidence" value="ECO:0007669"/>
    <property type="project" value="InterPro"/>
</dbReference>
<dbReference type="Proteomes" id="UP000481872">
    <property type="component" value="Unassembled WGS sequence"/>
</dbReference>
<dbReference type="AlphaFoldDB" id="A0A6M0H551"/>
<dbReference type="NCBIfam" id="TIGR03124">
    <property type="entry name" value="citrate_citX"/>
    <property type="match status" value="1"/>
</dbReference>
<comment type="catalytic activity">
    <reaction evidence="4">
        <text>apo-[citrate lyase ACP] + 2'-(5''-triphospho-alpha-D-ribosyl)-3'-dephospho-CoA = holo-[citrate lyase ACP] + diphosphate</text>
        <dbReference type="Rhea" id="RHEA:16333"/>
        <dbReference type="Rhea" id="RHEA-COMP:10157"/>
        <dbReference type="Rhea" id="RHEA-COMP:10158"/>
        <dbReference type="ChEBI" id="CHEBI:29999"/>
        <dbReference type="ChEBI" id="CHEBI:33019"/>
        <dbReference type="ChEBI" id="CHEBI:61378"/>
        <dbReference type="ChEBI" id="CHEBI:82683"/>
        <dbReference type="EC" id="2.7.7.61"/>
    </reaction>
</comment>
<dbReference type="GO" id="GO:0050519">
    <property type="term" value="F:holo-citrate lyase synthase activity"/>
    <property type="evidence" value="ECO:0007669"/>
    <property type="project" value="UniProtKB-EC"/>
</dbReference>
<keyword evidence="5" id="KW-0456">Lyase</keyword>
<comment type="caution">
    <text evidence="5">The sequence shown here is derived from an EMBL/GenBank/DDBJ whole genome shotgun (WGS) entry which is preliminary data.</text>
</comment>
<dbReference type="Pfam" id="PF03802">
    <property type="entry name" value="CitX"/>
    <property type="match status" value="1"/>
</dbReference>
<proteinExistence type="predicted"/>
<evidence type="ECO:0000313" key="5">
    <source>
        <dbReference type="EMBL" id="NEU05749.1"/>
    </source>
</evidence>
<gene>
    <name evidence="5" type="primary">citX</name>
    <name evidence="5" type="ORF">G3M99_13000</name>
</gene>
<dbReference type="GO" id="GO:0016829">
    <property type="term" value="F:lyase activity"/>
    <property type="evidence" value="ECO:0007669"/>
    <property type="project" value="UniProtKB-KW"/>
</dbReference>
<accession>A0A6M0H551</accession>
<organism evidence="5 6">
    <name type="scientific">Clostridium senegalense</name>
    <dbReference type="NCBI Taxonomy" id="1465809"/>
    <lineage>
        <taxon>Bacteria</taxon>
        <taxon>Bacillati</taxon>
        <taxon>Bacillota</taxon>
        <taxon>Clostridia</taxon>
        <taxon>Eubacteriales</taxon>
        <taxon>Clostridiaceae</taxon>
        <taxon>Clostridium</taxon>
    </lineage>
</organism>
<protein>
    <recommendedName>
        <fullName evidence="1">citrate lyase holo-[acyl-carrier protein] synthase</fullName>
        <ecNumber evidence="1">2.7.7.61</ecNumber>
    </recommendedName>
</protein>
<evidence type="ECO:0000256" key="4">
    <source>
        <dbReference type="ARBA" id="ARBA00048574"/>
    </source>
</evidence>
<reference evidence="5 6" key="1">
    <citation type="submission" date="2020-02" db="EMBL/GenBank/DDBJ databases">
        <title>Genome assembly of a novel Clostridium senegalense strain.</title>
        <authorList>
            <person name="Gupta T.B."/>
            <person name="Jauregui R."/>
            <person name="Maclean P."/>
            <person name="Nawarathana A."/>
            <person name="Brightwell G."/>
        </authorList>
    </citation>
    <scope>NUCLEOTIDE SEQUENCE [LARGE SCALE GENOMIC DNA]</scope>
    <source>
        <strain evidence="5 6">AGRFS4</strain>
    </source>
</reference>
<name>A0A6M0H551_9CLOT</name>
<keyword evidence="3 5" id="KW-0548">Nucleotidyltransferase</keyword>
<sequence length="171" mass="19869">MNKEEILKANAILDAREERVNLIEALIENYKNTIVVARVNYPGNNKENYISDYIIEKGREELIKVFNDRIEHIIEKSSAEGPYIVLILKLDGNTAKRRTIEIENTHLLGRFLDLDVYEGSISSISRQSLGFDKRTCYLCGNYAHECIRSKNHTVEEVEEFIIKAVKRYMEK</sequence>
<evidence type="ECO:0000256" key="1">
    <source>
        <dbReference type="ARBA" id="ARBA00012524"/>
    </source>
</evidence>
<evidence type="ECO:0000256" key="3">
    <source>
        <dbReference type="ARBA" id="ARBA00022695"/>
    </source>
</evidence>